<name>A0AAC9HKE6_NEOTH</name>
<dbReference type="RefSeq" id="WP_069590570.1">
    <property type="nucleotide sequence ID" value="NZ_CP017019.1"/>
</dbReference>
<dbReference type="AlphaFoldDB" id="A0AAC9HKE6"/>
<keyword evidence="5" id="KW-1185">Reference proteome</keyword>
<evidence type="ECO:0000313" key="2">
    <source>
        <dbReference type="EMBL" id="AOQ24741.1"/>
    </source>
</evidence>
<reference evidence="3 5" key="2">
    <citation type="submission" date="2019-05" db="EMBL/GenBank/DDBJ databases">
        <title>Genome sequence of Moorella thermoacetica ATCC 33924.</title>
        <authorList>
            <person name="Poehlein A."/>
            <person name="Bengelsdorf F.R."/>
            <person name="Duerre P."/>
            <person name="Daniel R."/>
        </authorList>
    </citation>
    <scope>NUCLEOTIDE SEQUENCE [LARGE SCALE GENOMIC DNA]</scope>
    <source>
        <strain evidence="3 5">ATCC 33924</strain>
    </source>
</reference>
<protein>
    <submittedName>
        <fullName evidence="2">Uncharacterized protein</fullName>
    </submittedName>
</protein>
<sequence length="303" mass="33418">MAILFTAKLTPQQLDFIVGDHEKRLQKVEREDVKQNTRLMGIETNIVNLGNRVKALEQNGPPPSSGGGGSNGGELGPVAQEILNAISGVEAPDGFKLDKRLDDIYNGVLDASNRLDNLAFITEKELLIPRKILTGAVAKTEYQLPVPAYGHYVAGPVTVYDLSGTRLLKIGEKPVTATITVSGKVTFDQIPYQQVTLVYILAVNLKDLPQDFLTTTIEILRSNTATLSDVLDLQNRMRQSEEALQLERITPRGLYTQAIGSTVYVTWSYEDSPDISHFVLERYDENTGEWVPFDGLYGIVLPA</sequence>
<feature type="region of interest" description="Disordered" evidence="1">
    <location>
        <begin position="55"/>
        <end position="74"/>
    </location>
</feature>
<evidence type="ECO:0000256" key="1">
    <source>
        <dbReference type="SAM" id="MobiDB-lite"/>
    </source>
</evidence>
<evidence type="ECO:0000313" key="5">
    <source>
        <dbReference type="Proteomes" id="UP000322283"/>
    </source>
</evidence>
<evidence type="ECO:0000313" key="4">
    <source>
        <dbReference type="Proteomes" id="UP000094598"/>
    </source>
</evidence>
<feature type="compositionally biased region" description="Gly residues" evidence="1">
    <location>
        <begin position="65"/>
        <end position="74"/>
    </location>
</feature>
<evidence type="ECO:0000313" key="3">
    <source>
        <dbReference type="EMBL" id="TYL15721.1"/>
    </source>
</evidence>
<proteinExistence type="predicted"/>
<dbReference type="Proteomes" id="UP000094598">
    <property type="component" value="Chromosome"/>
</dbReference>
<reference evidence="2 4" key="1">
    <citation type="submission" date="2016-08" db="EMBL/GenBank/DDBJ databases">
        <title>Moorella thermoacetica DSM 103132.</title>
        <authorList>
            <person name="Jendresen C.B."/>
            <person name="Redl S.M."/>
            <person name="Jensen T.O."/>
            <person name="Nielsen A.T."/>
        </authorList>
    </citation>
    <scope>NUCLEOTIDE SEQUENCE [LARGE SCALE GENOMIC DNA]</scope>
    <source>
        <strain evidence="2 4">DSM 103132</strain>
    </source>
</reference>
<organism evidence="2 4">
    <name type="scientific">Neomoorella thermoacetica</name>
    <name type="common">Clostridium thermoaceticum</name>
    <dbReference type="NCBI Taxonomy" id="1525"/>
    <lineage>
        <taxon>Bacteria</taxon>
        <taxon>Bacillati</taxon>
        <taxon>Bacillota</taxon>
        <taxon>Clostridia</taxon>
        <taxon>Neomoorellales</taxon>
        <taxon>Neomoorellaceae</taxon>
        <taxon>Neomoorella</taxon>
    </lineage>
</organism>
<gene>
    <name evidence="2" type="ORF">Maut_02313</name>
    <name evidence="3" type="ORF">MTAT_04600</name>
</gene>
<dbReference type="Proteomes" id="UP000322283">
    <property type="component" value="Unassembled WGS sequence"/>
</dbReference>
<dbReference type="EMBL" id="VCDX01000001">
    <property type="protein sequence ID" value="TYL15721.1"/>
    <property type="molecule type" value="Genomic_DNA"/>
</dbReference>
<accession>A0AAC9HKE6</accession>
<dbReference type="EMBL" id="CP017019">
    <property type="protein sequence ID" value="AOQ24741.1"/>
    <property type="molecule type" value="Genomic_DNA"/>
</dbReference>